<organism evidence="3 4">
    <name type="scientific">Ramularia collo-cygni</name>
    <dbReference type="NCBI Taxonomy" id="112498"/>
    <lineage>
        <taxon>Eukaryota</taxon>
        <taxon>Fungi</taxon>
        <taxon>Dikarya</taxon>
        <taxon>Ascomycota</taxon>
        <taxon>Pezizomycotina</taxon>
        <taxon>Dothideomycetes</taxon>
        <taxon>Dothideomycetidae</taxon>
        <taxon>Mycosphaerellales</taxon>
        <taxon>Mycosphaerellaceae</taxon>
        <taxon>Ramularia</taxon>
    </lineage>
</organism>
<dbReference type="STRING" id="112498.A0A2D3VDU8"/>
<dbReference type="EMBL" id="FJUY01000026">
    <property type="protein sequence ID" value="CZT25280.1"/>
    <property type="molecule type" value="Genomic_DNA"/>
</dbReference>
<name>A0A2D3VDU8_9PEZI</name>
<sequence length="184" mass="18306">MFTSKAFALVFAFTSLAFAQDVDYNDLPSQCTQVCDPVVRLTQQCDQGRSDADQLSCVCQATNAAALLPACEACYAMFDSDGHDNDVNDLVSKCSFTTTSYVAAATTPASQTGSVTTGDSGTPVTTQPASTSSSGPGSVGMLSGTMTSSGSDAQNTGAAAAVGLDGMLGVLAGVAGVAGVAGLL</sequence>
<feature type="compositionally biased region" description="Low complexity" evidence="1">
    <location>
        <begin position="139"/>
        <end position="150"/>
    </location>
</feature>
<keyword evidence="4" id="KW-1185">Reference proteome</keyword>
<feature type="signal peptide" evidence="2">
    <location>
        <begin position="1"/>
        <end position="19"/>
    </location>
</feature>
<gene>
    <name evidence="3" type="ORF">RCC_11008</name>
</gene>
<dbReference type="OrthoDB" id="4843554at2759"/>
<evidence type="ECO:0000313" key="4">
    <source>
        <dbReference type="Proteomes" id="UP000225277"/>
    </source>
</evidence>
<dbReference type="Proteomes" id="UP000225277">
    <property type="component" value="Unassembled WGS sequence"/>
</dbReference>
<evidence type="ECO:0008006" key="5">
    <source>
        <dbReference type="Google" id="ProtNLM"/>
    </source>
</evidence>
<dbReference type="GeneID" id="35606041"/>
<feature type="chain" id="PRO_5013830865" description="Extracellular membrane protein CFEM domain-containing protein" evidence="2">
    <location>
        <begin position="20"/>
        <end position="184"/>
    </location>
</feature>
<keyword evidence="2" id="KW-0732">Signal</keyword>
<dbReference type="RefSeq" id="XP_023632003.1">
    <property type="nucleotide sequence ID" value="XM_023776235.1"/>
</dbReference>
<feature type="compositionally biased region" description="Polar residues" evidence="1">
    <location>
        <begin position="110"/>
        <end position="136"/>
    </location>
</feature>
<reference evidence="3 4" key="1">
    <citation type="submission" date="2016-03" db="EMBL/GenBank/DDBJ databases">
        <authorList>
            <person name="Ploux O."/>
        </authorList>
    </citation>
    <scope>NUCLEOTIDE SEQUENCE [LARGE SCALE GENOMIC DNA]</scope>
    <source>
        <strain evidence="3 4">URUG2</strain>
    </source>
</reference>
<evidence type="ECO:0000256" key="1">
    <source>
        <dbReference type="SAM" id="MobiDB-lite"/>
    </source>
</evidence>
<proteinExistence type="predicted"/>
<accession>A0A2D3VDU8</accession>
<feature type="region of interest" description="Disordered" evidence="1">
    <location>
        <begin position="110"/>
        <end position="150"/>
    </location>
</feature>
<dbReference type="AlphaFoldDB" id="A0A2D3VDU8"/>
<evidence type="ECO:0000256" key="2">
    <source>
        <dbReference type="SAM" id="SignalP"/>
    </source>
</evidence>
<protein>
    <recommendedName>
        <fullName evidence="5">Extracellular membrane protein CFEM domain-containing protein</fullName>
    </recommendedName>
</protein>
<evidence type="ECO:0000313" key="3">
    <source>
        <dbReference type="EMBL" id="CZT25280.1"/>
    </source>
</evidence>